<proteinExistence type="predicted"/>
<dbReference type="InterPro" id="IPR000835">
    <property type="entry name" value="HTH_MarR-typ"/>
</dbReference>
<dbReference type="InterPro" id="IPR036390">
    <property type="entry name" value="WH_DNA-bd_sf"/>
</dbReference>
<evidence type="ECO:0000313" key="3">
    <source>
        <dbReference type="Proteomes" id="UP000006640"/>
    </source>
</evidence>
<protein>
    <submittedName>
        <fullName evidence="2">Transcriptional regulator, MarR family</fullName>
    </submittedName>
</protein>
<dbReference type="Proteomes" id="UP000006640">
    <property type="component" value="Chromosome"/>
</dbReference>
<dbReference type="InterPro" id="IPR039422">
    <property type="entry name" value="MarR/SlyA-like"/>
</dbReference>
<sequence length="163" mass="18671">MLFVMEAPRWLSAQEQRAWRAYLAAHRLLIHQLDRELQAKGLSLSDYEILVRLSESPGHRLRMSELADATIQSRSKLSHQITRMEAAGLVTREGCEHDRRGTFAVLTQAGWETVQRVAPDHVASVRKHFIDQLTPEQIRTLEEAFTPIVDRLQAVRAHRCARG</sequence>
<dbReference type="GO" id="GO:0003700">
    <property type="term" value="F:DNA-binding transcription factor activity"/>
    <property type="evidence" value="ECO:0007669"/>
    <property type="project" value="InterPro"/>
</dbReference>
<organism evidence="2 3">
    <name type="scientific">Thermobispora bispora (strain ATCC 19993 / DSM 43833 / CBS 139.67 / JCM 10125 / KCTC 9307 / NBRC 14880 / R51)</name>
    <dbReference type="NCBI Taxonomy" id="469371"/>
    <lineage>
        <taxon>Bacteria</taxon>
        <taxon>Bacillati</taxon>
        <taxon>Actinomycetota</taxon>
        <taxon>Actinomycetes</taxon>
        <taxon>Streptosporangiales</taxon>
        <taxon>Streptosporangiaceae</taxon>
        <taxon>Thermobispora</taxon>
    </lineage>
</organism>
<dbReference type="AlphaFoldDB" id="D6YA76"/>
<name>D6YA76_THEBD</name>
<dbReference type="Pfam" id="PF12802">
    <property type="entry name" value="MarR_2"/>
    <property type="match status" value="1"/>
</dbReference>
<dbReference type="PANTHER" id="PTHR33164:SF99">
    <property type="entry name" value="MARR FAMILY REGULATORY PROTEIN"/>
    <property type="match status" value="1"/>
</dbReference>
<dbReference type="GO" id="GO:0006950">
    <property type="term" value="P:response to stress"/>
    <property type="evidence" value="ECO:0007669"/>
    <property type="project" value="TreeGrafter"/>
</dbReference>
<dbReference type="PROSITE" id="PS50995">
    <property type="entry name" value="HTH_MARR_2"/>
    <property type="match status" value="1"/>
</dbReference>
<dbReference type="HOGENOM" id="CLU_083287_2_2_11"/>
<accession>D6YA76</accession>
<dbReference type="EMBL" id="CP001874">
    <property type="protein sequence ID" value="ADG88219.1"/>
    <property type="molecule type" value="Genomic_DNA"/>
</dbReference>
<evidence type="ECO:0000259" key="1">
    <source>
        <dbReference type="PROSITE" id="PS50995"/>
    </source>
</evidence>
<dbReference type="PANTHER" id="PTHR33164">
    <property type="entry name" value="TRANSCRIPTIONAL REGULATOR, MARR FAMILY"/>
    <property type="match status" value="1"/>
</dbReference>
<reference evidence="2 3" key="1">
    <citation type="submission" date="2010-01" db="EMBL/GenBank/DDBJ databases">
        <title>The complete genome of Thermobispora bispora DSM 43833.</title>
        <authorList>
            <consortium name="US DOE Joint Genome Institute (JGI-PGF)"/>
            <person name="Lucas S."/>
            <person name="Copeland A."/>
            <person name="Lapidus A."/>
            <person name="Glavina del Rio T."/>
            <person name="Dalin E."/>
            <person name="Tice H."/>
            <person name="Bruce D."/>
            <person name="Goodwin L."/>
            <person name="Pitluck S."/>
            <person name="Kyrpides N."/>
            <person name="Mavromatis K."/>
            <person name="Ivanova N."/>
            <person name="Mikhailova N."/>
            <person name="Chertkov O."/>
            <person name="Brettin T."/>
            <person name="Detter J.C."/>
            <person name="Han C."/>
            <person name="Larimer F."/>
            <person name="Land M."/>
            <person name="Hauser L."/>
            <person name="Markowitz V."/>
            <person name="Cheng J.-F."/>
            <person name="Hugenholtz P."/>
            <person name="Woyke T."/>
            <person name="Wu D."/>
            <person name="Jando M."/>
            <person name="Schneider S."/>
            <person name="Klenk H.-P."/>
            <person name="Eisen J.A."/>
        </authorList>
    </citation>
    <scope>NUCLEOTIDE SEQUENCE [LARGE SCALE GENOMIC DNA]</scope>
    <source>
        <strain evidence="3">ATCC 19993 / DSM 43833 / CBS 139.67 / JCM 10125 / KCTC 9307 / NBRC 14880 / R51</strain>
    </source>
</reference>
<gene>
    <name evidence="2" type="ordered locus">Tbis_1502</name>
</gene>
<dbReference type="KEGG" id="tbi:Tbis_1502"/>
<keyword evidence="3" id="KW-1185">Reference proteome</keyword>
<dbReference type="SMART" id="SM00347">
    <property type="entry name" value="HTH_MARR"/>
    <property type="match status" value="1"/>
</dbReference>
<dbReference type="Gene3D" id="1.10.10.10">
    <property type="entry name" value="Winged helix-like DNA-binding domain superfamily/Winged helix DNA-binding domain"/>
    <property type="match status" value="1"/>
</dbReference>
<dbReference type="SUPFAM" id="SSF46785">
    <property type="entry name" value="Winged helix' DNA-binding domain"/>
    <property type="match status" value="1"/>
</dbReference>
<dbReference type="InterPro" id="IPR036388">
    <property type="entry name" value="WH-like_DNA-bd_sf"/>
</dbReference>
<feature type="domain" description="HTH marR-type" evidence="1">
    <location>
        <begin position="15"/>
        <end position="150"/>
    </location>
</feature>
<evidence type="ECO:0000313" key="2">
    <source>
        <dbReference type="EMBL" id="ADG88219.1"/>
    </source>
</evidence>
<dbReference type="STRING" id="469371.Tbis_1502"/>
<dbReference type="eggNOG" id="COG1846">
    <property type="taxonomic scope" value="Bacteria"/>
</dbReference>